<dbReference type="NCBIfam" id="TIGR02009">
    <property type="entry name" value="PGMB-YQAB-SF"/>
    <property type="match status" value="1"/>
</dbReference>
<accession>Q3B148</accession>
<reference evidence="3" key="1">
    <citation type="submission" date="2005-08" db="EMBL/GenBank/DDBJ databases">
        <title>Complete sequence of Pelodictyon luteolum DSM 273.</title>
        <authorList>
            <consortium name="US DOE Joint Genome Institute"/>
            <person name="Copeland A."/>
            <person name="Lucas S."/>
            <person name="Lapidus A."/>
            <person name="Barry K."/>
            <person name="Detter J.C."/>
            <person name="Glavina T."/>
            <person name="Hammon N."/>
            <person name="Israni S."/>
            <person name="Pitluck S."/>
            <person name="Bryant D."/>
            <person name="Schmutz J."/>
            <person name="Larimer F."/>
            <person name="Land M."/>
            <person name="Kyrpides N."/>
            <person name="Ivanova N."/>
            <person name="Richardson P."/>
        </authorList>
    </citation>
    <scope>NUCLEOTIDE SEQUENCE [LARGE SCALE GENOMIC DNA]</scope>
    <source>
        <strain evidence="3">DSM 273 / BCRC 81028 / 2530</strain>
    </source>
</reference>
<dbReference type="Proteomes" id="UP000002709">
    <property type="component" value="Chromosome"/>
</dbReference>
<dbReference type="InterPro" id="IPR036412">
    <property type="entry name" value="HAD-like_sf"/>
</dbReference>
<dbReference type="SUPFAM" id="SSF56784">
    <property type="entry name" value="HAD-like"/>
    <property type="match status" value="1"/>
</dbReference>
<dbReference type="EMBL" id="CP000096">
    <property type="protein sequence ID" value="ABB24933.1"/>
    <property type="molecule type" value="Genomic_DNA"/>
</dbReference>
<dbReference type="SFLD" id="SFLDG01129">
    <property type="entry name" value="C1.5:_HAD__Beta-PGM__Phosphata"/>
    <property type="match status" value="1"/>
</dbReference>
<dbReference type="GO" id="GO:0050308">
    <property type="term" value="F:sugar-phosphatase activity"/>
    <property type="evidence" value="ECO:0007669"/>
    <property type="project" value="TreeGrafter"/>
</dbReference>
<keyword evidence="2" id="KW-0378">Hydrolase</keyword>
<dbReference type="NCBIfam" id="TIGR01509">
    <property type="entry name" value="HAD-SF-IA-v3"/>
    <property type="match status" value="1"/>
</dbReference>
<protein>
    <submittedName>
        <fullName evidence="2">Beta-phosphoglucomutase hydrolase</fullName>
    </submittedName>
</protein>
<dbReference type="Gene3D" id="3.40.50.1000">
    <property type="entry name" value="HAD superfamily/HAD-like"/>
    <property type="match status" value="1"/>
</dbReference>
<dbReference type="CDD" id="cd07505">
    <property type="entry name" value="HAD_BPGM-like"/>
    <property type="match status" value="1"/>
</dbReference>
<evidence type="ECO:0000313" key="2">
    <source>
        <dbReference type="EMBL" id="ABB24933.1"/>
    </source>
</evidence>
<dbReference type="AlphaFoldDB" id="Q3B148"/>
<dbReference type="SFLD" id="SFLDS00003">
    <property type="entry name" value="Haloacid_Dehalogenase"/>
    <property type="match status" value="1"/>
</dbReference>
<evidence type="ECO:0000256" key="1">
    <source>
        <dbReference type="ARBA" id="ARBA00006171"/>
    </source>
</evidence>
<dbReference type="STRING" id="319225.Plut_2091"/>
<dbReference type="RefSeq" id="WP_011358803.1">
    <property type="nucleotide sequence ID" value="NC_007512.1"/>
</dbReference>
<dbReference type="OrthoDB" id="9797743at2"/>
<sequence length="233" mass="25071">MEHATTQAFIFDMDGVLTDNMHHHAESWVQLFRDYGLEGMDAQRYLVETAGMKGHDVLRYFLDPAISAEEAEKLTELKDFLYRVMSRDLIAPMAGLLCFLDTARSHGIKLAIGTGAGPKNIAFVLRLLGLENAFSAIVCADDVPHGKPAPDIFLRAAELVGAPPSSCIVFEDALPGLEAARSAGMAAVGLTTTNSATELAGFDNVVRVIDDFTGLDPLALMRLAAGRHQSNPA</sequence>
<proteinExistence type="inferred from homology"/>
<organism evidence="2 3">
    <name type="scientific">Chlorobium luteolum (strain DSM 273 / BCRC 81028 / 2530)</name>
    <name type="common">Pelodictyon luteolum</name>
    <dbReference type="NCBI Taxonomy" id="319225"/>
    <lineage>
        <taxon>Bacteria</taxon>
        <taxon>Pseudomonadati</taxon>
        <taxon>Chlorobiota</taxon>
        <taxon>Chlorobiia</taxon>
        <taxon>Chlorobiales</taxon>
        <taxon>Chlorobiaceae</taxon>
        <taxon>Chlorobium/Pelodictyon group</taxon>
        <taxon>Pelodictyon</taxon>
    </lineage>
</organism>
<gene>
    <name evidence="2" type="ordered locus">Plut_2091</name>
</gene>
<dbReference type="PRINTS" id="PR00413">
    <property type="entry name" value="HADHALOGNASE"/>
</dbReference>
<dbReference type="HOGENOM" id="CLU_045011_13_4_10"/>
<dbReference type="PANTHER" id="PTHR43481:SF4">
    <property type="entry name" value="GLYCEROL-1-PHOSPHATE PHOSPHOHYDROLASE 1-RELATED"/>
    <property type="match status" value="1"/>
</dbReference>
<dbReference type="eggNOG" id="COG0637">
    <property type="taxonomic scope" value="Bacteria"/>
</dbReference>
<dbReference type="InterPro" id="IPR023198">
    <property type="entry name" value="PGP-like_dom2"/>
</dbReference>
<dbReference type="InterPro" id="IPR010976">
    <property type="entry name" value="B-phosphoglucomutase_hydrolase"/>
</dbReference>
<name>Q3B148_CHLL3</name>
<dbReference type="InterPro" id="IPR023214">
    <property type="entry name" value="HAD_sf"/>
</dbReference>
<evidence type="ECO:0000313" key="3">
    <source>
        <dbReference type="Proteomes" id="UP000002709"/>
    </source>
</evidence>
<dbReference type="InterPro" id="IPR006439">
    <property type="entry name" value="HAD-SF_hydro_IA"/>
</dbReference>
<comment type="similarity">
    <text evidence="1">Belongs to the HAD-like hydrolase superfamily. CbbY/CbbZ/Gph/YieH family.</text>
</comment>
<dbReference type="Gene3D" id="1.10.150.240">
    <property type="entry name" value="Putative phosphatase, domain 2"/>
    <property type="match status" value="1"/>
</dbReference>
<keyword evidence="3" id="KW-1185">Reference proteome</keyword>
<dbReference type="PANTHER" id="PTHR43481">
    <property type="entry name" value="FRUCTOSE-1-PHOSPHATE PHOSPHATASE"/>
    <property type="match status" value="1"/>
</dbReference>
<dbReference type="SFLD" id="SFLDG01135">
    <property type="entry name" value="C1.5.6:_HAD__Beta-PGM__Phospha"/>
    <property type="match status" value="1"/>
</dbReference>
<dbReference type="Pfam" id="PF00702">
    <property type="entry name" value="Hydrolase"/>
    <property type="match status" value="1"/>
</dbReference>
<dbReference type="KEGG" id="plt:Plut_2091"/>
<dbReference type="InterPro" id="IPR051806">
    <property type="entry name" value="HAD-like_SPP"/>
</dbReference>